<dbReference type="GO" id="GO:0048046">
    <property type="term" value="C:apoplast"/>
    <property type="evidence" value="ECO:0007669"/>
    <property type="project" value="TreeGrafter"/>
</dbReference>
<dbReference type="PANTHER" id="PTHR35301">
    <property type="entry name" value="CLAVATA3/ESR (CLE)-RELATED PROTEIN 41-RELATED"/>
    <property type="match status" value="1"/>
</dbReference>
<dbReference type="GO" id="GO:0010089">
    <property type="term" value="P:xylem development"/>
    <property type="evidence" value="ECO:0007669"/>
    <property type="project" value="InterPro"/>
</dbReference>
<dbReference type="GO" id="GO:0033612">
    <property type="term" value="F:receptor serine/threonine kinase binding"/>
    <property type="evidence" value="ECO:0007669"/>
    <property type="project" value="InterPro"/>
</dbReference>
<feature type="chain" id="PRO_5016843749" evidence="2">
    <location>
        <begin position="29"/>
        <end position="159"/>
    </location>
</feature>
<dbReference type="OrthoDB" id="1656699at2759"/>
<evidence type="ECO:0000256" key="1">
    <source>
        <dbReference type="SAM" id="MobiDB-lite"/>
    </source>
</evidence>
<gene>
    <name evidence="3" type="ORF">CR513_01469</name>
</gene>
<comment type="caution">
    <text evidence="3">The sequence shown here is derived from an EMBL/GenBank/DDBJ whole genome shotgun (WGS) entry which is preliminary data.</text>
</comment>
<keyword evidence="4" id="KW-1185">Reference proteome</keyword>
<sequence>MAGDAAFPSTTCMTLFFSLLLAFHFAMAVPERSFSTIKDGAKKRNTMVVASSATQNPKTEITPKQDLLKGPKGGSSRAPRPPLEWQNKIFNASEHEVPSGPNPISNSSVHIIVMKLNHTYQSFKHEDISKDVLLERNRNWRDRKKGNSGHFHHDNMSIS</sequence>
<name>A0A371IEU5_MUCPR</name>
<reference evidence="3" key="1">
    <citation type="submission" date="2018-05" db="EMBL/GenBank/DDBJ databases">
        <title>Draft genome of Mucuna pruriens seed.</title>
        <authorList>
            <person name="Nnadi N.E."/>
            <person name="Vos R."/>
            <person name="Hasami M.H."/>
            <person name="Devisetty U.K."/>
            <person name="Aguiy J.C."/>
        </authorList>
    </citation>
    <scope>NUCLEOTIDE SEQUENCE [LARGE SCALE GENOMIC DNA]</scope>
    <source>
        <strain evidence="3">JCA_2017</strain>
    </source>
</reference>
<dbReference type="EMBL" id="QJKJ01000249">
    <property type="protein sequence ID" value="RDY13581.1"/>
    <property type="molecule type" value="Genomic_DNA"/>
</dbReference>
<dbReference type="PANTHER" id="PTHR35301:SF3">
    <property type="entry name" value="CLE03 PROTEIN"/>
    <property type="match status" value="1"/>
</dbReference>
<feature type="non-terminal residue" evidence="3">
    <location>
        <position position="159"/>
    </location>
</feature>
<feature type="region of interest" description="Disordered" evidence="1">
    <location>
        <begin position="50"/>
        <end position="83"/>
    </location>
</feature>
<organism evidence="3 4">
    <name type="scientific">Mucuna pruriens</name>
    <name type="common">Velvet bean</name>
    <name type="synonym">Dolichos pruriens</name>
    <dbReference type="NCBI Taxonomy" id="157652"/>
    <lineage>
        <taxon>Eukaryota</taxon>
        <taxon>Viridiplantae</taxon>
        <taxon>Streptophyta</taxon>
        <taxon>Embryophyta</taxon>
        <taxon>Tracheophyta</taxon>
        <taxon>Spermatophyta</taxon>
        <taxon>Magnoliopsida</taxon>
        <taxon>eudicotyledons</taxon>
        <taxon>Gunneridae</taxon>
        <taxon>Pentapetalae</taxon>
        <taxon>rosids</taxon>
        <taxon>fabids</taxon>
        <taxon>Fabales</taxon>
        <taxon>Fabaceae</taxon>
        <taxon>Papilionoideae</taxon>
        <taxon>50 kb inversion clade</taxon>
        <taxon>NPAAA clade</taxon>
        <taxon>indigoferoid/millettioid clade</taxon>
        <taxon>Phaseoleae</taxon>
        <taxon>Mucuna</taxon>
    </lineage>
</organism>
<keyword evidence="2" id="KW-0732">Signal</keyword>
<evidence type="ECO:0000313" key="4">
    <source>
        <dbReference type="Proteomes" id="UP000257109"/>
    </source>
</evidence>
<evidence type="ECO:0000256" key="2">
    <source>
        <dbReference type="SAM" id="SignalP"/>
    </source>
</evidence>
<feature type="compositionally biased region" description="Polar residues" evidence="1">
    <location>
        <begin position="50"/>
        <end position="59"/>
    </location>
</feature>
<dbReference type="Proteomes" id="UP000257109">
    <property type="component" value="Unassembled WGS sequence"/>
</dbReference>
<dbReference type="InterPro" id="IPR037495">
    <property type="entry name" value="CLE41/42/44"/>
</dbReference>
<evidence type="ECO:0000313" key="3">
    <source>
        <dbReference type="EMBL" id="RDY13581.1"/>
    </source>
</evidence>
<proteinExistence type="predicted"/>
<dbReference type="AlphaFoldDB" id="A0A371IEU5"/>
<protein>
    <submittedName>
        <fullName evidence="3">Uncharacterized protein</fullName>
    </submittedName>
</protein>
<accession>A0A371IEU5</accession>
<feature type="signal peptide" evidence="2">
    <location>
        <begin position="1"/>
        <end position="28"/>
    </location>
</feature>